<feature type="domain" description="Beta-lactamase-related" evidence="1">
    <location>
        <begin position="55"/>
        <end position="344"/>
    </location>
</feature>
<dbReference type="InterPro" id="IPR012338">
    <property type="entry name" value="Beta-lactam/transpept-like"/>
</dbReference>
<keyword evidence="2" id="KW-0378">Hydrolase</keyword>
<protein>
    <submittedName>
        <fullName evidence="2">Serine hydrolase domain-containing protein</fullName>
        <ecNumber evidence="2">3.1.1.103</ecNumber>
    </submittedName>
</protein>
<accession>A0AAU7MUX5</accession>
<dbReference type="EMBL" id="CP157804">
    <property type="protein sequence ID" value="XBQ22189.1"/>
    <property type="molecule type" value="Genomic_DNA"/>
</dbReference>
<proteinExistence type="predicted"/>
<dbReference type="AlphaFoldDB" id="A0AAU7MUX5"/>
<evidence type="ECO:0000313" key="2">
    <source>
        <dbReference type="EMBL" id="XBQ22189.1"/>
    </source>
</evidence>
<gene>
    <name evidence="2" type="ORF">ABNE31_11325</name>
</gene>
<sequence>MKSPLSLFYKLQFKTLWIVAVLFLFTASLWSQEFDTVKLDQYFDLLEENNKFMGSVAVSQAGELIYTRSVGYCDVTSESKATVASRYRIGSITKTFTAVLAFKAISAGKLSLDQTLDQFFPEVPKSENITIKQLLGNRSGIHNFTDDPAYATYMTQPKSASEMVEIIVKAGSDFEPDSKFQYSNSNFVLLTYILEKSMGKPYPELLEEFIARPLGLADTYVGEKIGTKANECKSYMYLDKWQEHPETDMSIPVGAGAIVSNPTDIVKFSDALFGGKLLDLEYVEAMKKITDGYGLGLFSFPFHERTSYGHTGGIDGFSSLFGHFDDGNVSFALTSNGNNMNTNDIAIAVLSTVYNEPFELPKFNTYEVSPEQLEVYVGNYTAPDFPLDISIFIEDGVLKGRATGQPAFTLDPVDKHQFEFVSAGIEMTFDPEENTLLFKQRGARVNFTKE</sequence>
<dbReference type="PANTHER" id="PTHR46825:SF7">
    <property type="entry name" value="D-ALANYL-D-ALANINE CARBOXYPEPTIDASE"/>
    <property type="match status" value="1"/>
</dbReference>
<organism evidence="2">
    <name type="scientific">Flagellimonas sp. MMG031</name>
    <dbReference type="NCBI Taxonomy" id="3158549"/>
    <lineage>
        <taxon>Bacteria</taxon>
        <taxon>Pseudomonadati</taxon>
        <taxon>Bacteroidota</taxon>
        <taxon>Flavobacteriia</taxon>
        <taxon>Flavobacteriales</taxon>
        <taxon>Flavobacteriaceae</taxon>
        <taxon>Flagellimonas</taxon>
    </lineage>
</organism>
<dbReference type="InterPro" id="IPR050491">
    <property type="entry name" value="AmpC-like"/>
</dbReference>
<dbReference type="RefSeq" id="WP_349351200.1">
    <property type="nucleotide sequence ID" value="NZ_CP157804.1"/>
</dbReference>
<dbReference type="KEGG" id="fld:ABNE31_11325"/>
<name>A0AAU7MUX5_9FLAO</name>
<dbReference type="InterPro" id="IPR001466">
    <property type="entry name" value="Beta-lactam-related"/>
</dbReference>
<dbReference type="Pfam" id="PF00144">
    <property type="entry name" value="Beta-lactamase"/>
    <property type="match status" value="1"/>
</dbReference>
<evidence type="ECO:0000259" key="1">
    <source>
        <dbReference type="Pfam" id="PF00144"/>
    </source>
</evidence>
<dbReference type="EC" id="3.1.1.103" evidence="2"/>
<dbReference type="GO" id="GO:0016787">
    <property type="term" value="F:hydrolase activity"/>
    <property type="evidence" value="ECO:0007669"/>
    <property type="project" value="UniProtKB-KW"/>
</dbReference>
<reference evidence="2" key="1">
    <citation type="submission" date="2024-05" db="EMBL/GenBank/DDBJ databases">
        <title>Draft Genome Sequences of Flagellimonas sp. MMG031 and Marinobacter sp. MMG032 Isolated from the dinoflagellate Symbiodinium pilosum.</title>
        <authorList>
            <person name="Shikuma N.J."/>
            <person name="Farrell M.V."/>
        </authorList>
    </citation>
    <scope>NUCLEOTIDE SEQUENCE</scope>
    <source>
        <strain evidence="2">MMG031</strain>
    </source>
</reference>
<dbReference type="Gene3D" id="3.40.710.10">
    <property type="entry name" value="DD-peptidase/beta-lactamase superfamily"/>
    <property type="match status" value="1"/>
</dbReference>
<dbReference type="PANTHER" id="PTHR46825">
    <property type="entry name" value="D-ALANYL-D-ALANINE-CARBOXYPEPTIDASE/ENDOPEPTIDASE AMPH"/>
    <property type="match status" value="1"/>
</dbReference>
<dbReference type="SUPFAM" id="SSF56601">
    <property type="entry name" value="beta-lactamase/transpeptidase-like"/>
    <property type="match status" value="1"/>
</dbReference>